<gene>
    <name evidence="3" type="ORF">M9Y10_036178</name>
</gene>
<feature type="region of interest" description="Disordered" evidence="2">
    <location>
        <begin position="1"/>
        <end position="42"/>
    </location>
</feature>
<evidence type="ECO:0000313" key="4">
    <source>
        <dbReference type="Proteomes" id="UP001470230"/>
    </source>
</evidence>
<evidence type="ECO:0000313" key="3">
    <source>
        <dbReference type="EMBL" id="KAK8837646.1"/>
    </source>
</evidence>
<feature type="coiled-coil region" evidence="1">
    <location>
        <begin position="186"/>
        <end position="223"/>
    </location>
</feature>
<name>A0ABR2GVG2_9EUKA</name>
<reference evidence="3 4" key="1">
    <citation type="submission" date="2024-04" db="EMBL/GenBank/DDBJ databases">
        <title>Tritrichomonas musculus Genome.</title>
        <authorList>
            <person name="Alves-Ferreira E."/>
            <person name="Grigg M."/>
            <person name="Lorenzi H."/>
            <person name="Galac M."/>
        </authorList>
    </citation>
    <scope>NUCLEOTIDE SEQUENCE [LARGE SCALE GENOMIC DNA]</scope>
    <source>
        <strain evidence="3 4">EAF2021</strain>
    </source>
</reference>
<sequence>MTTKPPEKPLSLQEEYENEKAQNDQLQKQSDKQKKQLTQSDSKYNALKKLVDSLQAAKKKLMDQLRAMREEEEKREKEIQEDYENSLTEYRKSLESSKIPLQLEKSQYEMINNRYKFILERWEIKRNQLNNSISEKQYTKQLVASKIRETNERINYYKKILKSRDPNLNLDEDPNEGALKAVYAQQLRIQQEAREKQEQKEELEKKCRELKEQRDALKKKIANSE</sequence>
<organism evidence="3 4">
    <name type="scientific">Tritrichomonas musculus</name>
    <dbReference type="NCBI Taxonomy" id="1915356"/>
    <lineage>
        <taxon>Eukaryota</taxon>
        <taxon>Metamonada</taxon>
        <taxon>Parabasalia</taxon>
        <taxon>Tritrichomonadida</taxon>
        <taxon>Tritrichomonadidae</taxon>
        <taxon>Tritrichomonas</taxon>
    </lineage>
</organism>
<keyword evidence="4" id="KW-1185">Reference proteome</keyword>
<comment type="caution">
    <text evidence="3">The sequence shown here is derived from an EMBL/GenBank/DDBJ whole genome shotgun (WGS) entry which is preliminary data.</text>
</comment>
<protein>
    <submittedName>
        <fullName evidence="3">Uncharacterized protein</fullName>
    </submittedName>
</protein>
<dbReference type="Proteomes" id="UP001470230">
    <property type="component" value="Unassembled WGS sequence"/>
</dbReference>
<evidence type="ECO:0000256" key="1">
    <source>
        <dbReference type="SAM" id="Coils"/>
    </source>
</evidence>
<keyword evidence="1" id="KW-0175">Coiled coil</keyword>
<accession>A0ABR2GVG2</accession>
<proteinExistence type="predicted"/>
<dbReference type="EMBL" id="JAPFFF010000058">
    <property type="protein sequence ID" value="KAK8837646.1"/>
    <property type="molecule type" value="Genomic_DNA"/>
</dbReference>
<evidence type="ECO:0000256" key="2">
    <source>
        <dbReference type="SAM" id="MobiDB-lite"/>
    </source>
</evidence>